<organism evidence="2 3">
    <name type="scientific">Nesidiocoris tenuis</name>
    <dbReference type="NCBI Taxonomy" id="355587"/>
    <lineage>
        <taxon>Eukaryota</taxon>
        <taxon>Metazoa</taxon>
        <taxon>Ecdysozoa</taxon>
        <taxon>Arthropoda</taxon>
        <taxon>Hexapoda</taxon>
        <taxon>Insecta</taxon>
        <taxon>Pterygota</taxon>
        <taxon>Neoptera</taxon>
        <taxon>Paraneoptera</taxon>
        <taxon>Hemiptera</taxon>
        <taxon>Heteroptera</taxon>
        <taxon>Panheteroptera</taxon>
        <taxon>Cimicomorpha</taxon>
        <taxon>Miridae</taxon>
        <taxon>Dicyphina</taxon>
        <taxon>Nesidiocoris</taxon>
    </lineage>
</organism>
<protein>
    <submittedName>
        <fullName evidence="2">Uncharacterized protein</fullName>
    </submittedName>
</protein>
<feature type="compositionally biased region" description="Polar residues" evidence="1">
    <location>
        <begin position="91"/>
        <end position="100"/>
    </location>
</feature>
<keyword evidence="3" id="KW-1185">Reference proteome</keyword>
<evidence type="ECO:0000313" key="3">
    <source>
        <dbReference type="Proteomes" id="UP001307889"/>
    </source>
</evidence>
<sequence>MAWANLWHPKVRGSIAEIAGPTCLGRQGGGVRVFGLPWQPLSAHAPHAPEEPPPLGSRDPRPPSPYSRIYDPATARPEATPRNSPCPSPYTNPIRRSSTYPKCLVI</sequence>
<accession>A0ABN7B9W0</accession>
<feature type="region of interest" description="Disordered" evidence="1">
    <location>
        <begin position="41"/>
        <end position="106"/>
    </location>
</feature>
<evidence type="ECO:0000256" key="1">
    <source>
        <dbReference type="SAM" id="MobiDB-lite"/>
    </source>
</evidence>
<proteinExistence type="predicted"/>
<reference evidence="2 3" key="1">
    <citation type="submission" date="2023-09" db="EMBL/GenBank/DDBJ databases">
        <title>Nesidiocoris tenuis whole genome shotgun sequence.</title>
        <authorList>
            <person name="Shibata T."/>
            <person name="Shimoda M."/>
            <person name="Kobayashi T."/>
            <person name="Uehara T."/>
        </authorList>
    </citation>
    <scope>NUCLEOTIDE SEQUENCE [LARGE SCALE GENOMIC DNA]</scope>
    <source>
        <strain evidence="2 3">Japan</strain>
    </source>
</reference>
<dbReference type="EMBL" id="AP028919">
    <property type="protein sequence ID" value="BET00410.1"/>
    <property type="molecule type" value="Genomic_DNA"/>
</dbReference>
<dbReference type="Proteomes" id="UP001307889">
    <property type="component" value="Chromosome 11"/>
</dbReference>
<name>A0ABN7B9W0_9HEMI</name>
<evidence type="ECO:0000313" key="2">
    <source>
        <dbReference type="EMBL" id="BET00410.1"/>
    </source>
</evidence>
<gene>
    <name evidence="2" type="ORF">NTJ_13224</name>
</gene>